<reference evidence="1" key="1">
    <citation type="submission" date="2024-07" db="EMBL/GenBank/DDBJ databases">
        <title>Genome Analysis of a Potential Novel Vibrio Species Secreting pH- and Thermo-stable Alginate Lyase and its Application in Producing Alginate Oligosaccharides.</title>
        <authorList>
            <person name="Huang H."/>
            <person name="Bao K."/>
        </authorList>
    </citation>
    <scope>NUCLEOTIDE SEQUENCE</scope>
    <source>
        <strain evidence="1">HB236076</strain>
    </source>
</reference>
<evidence type="ECO:0000313" key="1">
    <source>
        <dbReference type="EMBL" id="XDK25374.1"/>
    </source>
</evidence>
<gene>
    <name evidence="1" type="ORF">AB0763_01625</name>
</gene>
<accession>A0AB39HGQ6</accession>
<dbReference type="Gene3D" id="3.30.420.10">
    <property type="entry name" value="Ribonuclease H-like superfamily/Ribonuclease H"/>
    <property type="match status" value="1"/>
</dbReference>
<dbReference type="KEGG" id="vih:AB0763_01625"/>
<dbReference type="InterPro" id="IPR012337">
    <property type="entry name" value="RNaseH-like_sf"/>
</dbReference>
<name>A0AB39HGQ6_9VIBR</name>
<dbReference type="SUPFAM" id="SSF53098">
    <property type="entry name" value="Ribonuclease H-like"/>
    <property type="match status" value="1"/>
</dbReference>
<sequence>MGRSKKNPIVILRGHKTSVFPSDIEARPYYQRVKGVPAIFYKCGTIEKGMRDLIAFQKWEAIAPEFKQRNVSRKEAEAIIQAMLADEDKFVAEQLAEVQRERAEKLAEEARIKSQPTIEERSIAASKKATEQAWNRLQDELEHDKKHVTLKCVLGTGGQASRVEKVSGGISIVEHEKGAKVSLKRMSLGYAALKQADKALSCDAETVKILGLDVTVVNTLTLWAPKWKQQNWVKPNGQPRPNAELVRDMLALYEQIKSKVCFGEGIAQKAPVDDDAPF</sequence>
<dbReference type="AlphaFoldDB" id="A0AB39HGQ6"/>
<dbReference type="EMBL" id="CP162601">
    <property type="protein sequence ID" value="XDK25374.1"/>
    <property type="molecule type" value="Genomic_DNA"/>
</dbReference>
<organism evidence="1">
    <name type="scientific">Vibrio sp. HB236076</name>
    <dbReference type="NCBI Taxonomy" id="3232307"/>
    <lineage>
        <taxon>Bacteria</taxon>
        <taxon>Pseudomonadati</taxon>
        <taxon>Pseudomonadota</taxon>
        <taxon>Gammaproteobacteria</taxon>
        <taxon>Vibrionales</taxon>
        <taxon>Vibrionaceae</taxon>
        <taxon>Vibrio</taxon>
    </lineage>
</organism>
<dbReference type="InterPro" id="IPR036397">
    <property type="entry name" value="RNaseH_sf"/>
</dbReference>
<protein>
    <submittedName>
        <fullName evidence="1">Uncharacterized protein</fullName>
    </submittedName>
</protein>
<proteinExistence type="predicted"/>
<dbReference type="GO" id="GO:0003676">
    <property type="term" value="F:nucleic acid binding"/>
    <property type="evidence" value="ECO:0007669"/>
    <property type="project" value="InterPro"/>
</dbReference>
<dbReference type="RefSeq" id="WP_306102160.1">
    <property type="nucleotide sequence ID" value="NZ_CP162601.1"/>
</dbReference>